<accession>A0ACB7Y6G5</accession>
<gene>
    <name evidence="1" type="ORF">Vadar_009920</name>
</gene>
<sequence length="893" mass="100171">MAFFTSNPSQHQTQLYSITPCKCPWTLNNSFKFHFPSSPLTFSPPKHPLRQPRFSPLLIARTSELFTTDQEISNENSYHSNNVQISSGFSRTGANDKRVGRKYKKKSASSVEVENPEITSAASDGDRGKRLDSIEEMGVFFEFFSTLFLESIRKYLEKNLTGNVGSVENNRGTDEKIGQGFDKQLGVDKRKKGGKRSKVNPEVRLKHGLENCSKIRDFLGAVILYDSARREGVKMDEFHYTILLYLCSSAATADVQPTKSGGRSVSVLGPIGTVCSSNAKVAGKFVNSIEQWIRSGAMEMDYIWVQDEAGTKNFDSVFHLKDFVMEYNGKPNREVEDGATNIGIGDIKDGDNPKRLDIGVISTMIKKYALLRGFEICNRMCSNEVPMNEANLTSVARMCMALGDGDMAFFMVKQMKLRGINPRLRSYGPALSAFCTCGDVDKAFSVEKHMLENGVYPEEPELEALLKVSVEASRSDKIYYLLHRFRTSVRKVSPSVAVLLEKWFTSKVASKVGKRKVDEKLIREAIENGGGGWHGQGWLGKGKWNVFRTSVGTDGLCKCCGEKLASIDLDPKETEKFAESVASLAAQREKNSSFQQFQKWLDRYGPFEAVVDGANAGVLAKRKFKSSKQELVEMLTRVNAVVKGVLPLLPSKQWPLIVLHNRRLTGFRSDKLVCKELIDKWKTANAFYATPTGSNDDWYWLYAAIKCKCLIVTNDEMRDHLFHLLGNDFFPRWKDRHQVRFSFSDVGLVIHMPPPYSIVIQESEKGHWHIPVASKHEGKGTWLCITRGNHSPDAMQVTQETATNTIHEEWQSPVHNKGSESSDTPTKNEAILMLLKSGKQKKGGGSKQQREEFGESVLNLLSKRMPSISKYPRILPQIKAAEKLGGCVIDFEI</sequence>
<protein>
    <submittedName>
        <fullName evidence="1">Uncharacterized protein</fullName>
    </submittedName>
</protein>
<evidence type="ECO:0000313" key="1">
    <source>
        <dbReference type="EMBL" id="KAH7848906.1"/>
    </source>
</evidence>
<name>A0ACB7Y6G5_9ERIC</name>
<comment type="caution">
    <text evidence="1">The sequence shown here is derived from an EMBL/GenBank/DDBJ whole genome shotgun (WGS) entry which is preliminary data.</text>
</comment>
<keyword evidence="2" id="KW-1185">Reference proteome</keyword>
<reference evidence="1 2" key="1">
    <citation type="journal article" date="2021" name="Hortic Res">
        <title>High-quality reference genome and annotation aids understanding of berry development for evergreen blueberry (Vaccinium darrowii).</title>
        <authorList>
            <person name="Yu J."/>
            <person name="Hulse-Kemp A.M."/>
            <person name="Babiker E."/>
            <person name="Staton M."/>
        </authorList>
    </citation>
    <scope>NUCLEOTIDE SEQUENCE [LARGE SCALE GENOMIC DNA]</scope>
    <source>
        <strain evidence="2">cv. NJ 8807/NJ 8810</strain>
        <tissue evidence="1">Young leaf</tissue>
    </source>
</reference>
<evidence type="ECO:0000313" key="2">
    <source>
        <dbReference type="Proteomes" id="UP000828048"/>
    </source>
</evidence>
<organism evidence="1 2">
    <name type="scientific">Vaccinium darrowii</name>
    <dbReference type="NCBI Taxonomy" id="229202"/>
    <lineage>
        <taxon>Eukaryota</taxon>
        <taxon>Viridiplantae</taxon>
        <taxon>Streptophyta</taxon>
        <taxon>Embryophyta</taxon>
        <taxon>Tracheophyta</taxon>
        <taxon>Spermatophyta</taxon>
        <taxon>Magnoliopsida</taxon>
        <taxon>eudicotyledons</taxon>
        <taxon>Gunneridae</taxon>
        <taxon>Pentapetalae</taxon>
        <taxon>asterids</taxon>
        <taxon>Ericales</taxon>
        <taxon>Ericaceae</taxon>
        <taxon>Vaccinioideae</taxon>
        <taxon>Vaccinieae</taxon>
        <taxon>Vaccinium</taxon>
    </lineage>
</organism>
<proteinExistence type="predicted"/>
<dbReference type="Proteomes" id="UP000828048">
    <property type="component" value="Chromosome 7"/>
</dbReference>
<dbReference type="EMBL" id="CM037157">
    <property type="protein sequence ID" value="KAH7848906.1"/>
    <property type="molecule type" value="Genomic_DNA"/>
</dbReference>